<feature type="domain" description="DUF5648" evidence="2">
    <location>
        <begin position="35"/>
        <end position="176"/>
    </location>
</feature>
<reference evidence="3" key="1">
    <citation type="submission" date="2020-05" db="EMBL/GenBank/DDBJ databases">
        <title>Mycena genomes resolve the evolution of fungal bioluminescence.</title>
        <authorList>
            <person name="Tsai I.J."/>
        </authorList>
    </citation>
    <scope>NUCLEOTIDE SEQUENCE</scope>
    <source>
        <strain evidence="3">CCC161011</strain>
    </source>
</reference>
<comment type="caution">
    <text evidence="3">The sequence shown here is derived from an EMBL/GenBank/DDBJ whole genome shotgun (WGS) entry which is preliminary data.</text>
</comment>
<evidence type="ECO:0000259" key="2">
    <source>
        <dbReference type="Pfam" id="PF18885"/>
    </source>
</evidence>
<dbReference type="OrthoDB" id="9971254at2759"/>
<dbReference type="InterPro" id="IPR043708">
    <property type="entry name" value="DUF5648"/>
</dbReference>
<dbReference type="EMBL" id="JACAZI010000016">
    <property type="protein sequence ID" value="KAF7343161.1"/>
    <property type="molecule type" value="Genomic_DNA"/>
</dbReference>
<evidence type="ECO:0000256" key="1">
    <source>
        <dbReference type="SAM" id="SignalP"/>
    </source>
</evidence>
<dbReference type="AlphaFoldDB" id="A0A8H6XMK3"/>
<keyword evidence="1" id="KW-0732">Signal</keyword>
<dbReference type="Proteomes" id="UP000620124">
    <property type="component" value="Unassembled WGS sequence"/>
</dbReference>
<feature type="chain" id="PRO_5034568092" description="DUF5648 domain-containing protein" evidence="1">
    <location>
        <begin position="22"/>
        <end position="194"/>
    </location>
</feature>
<proteinExistence type="predicted"/>
<sequence length="194" mass="20886">MFAMKSALTCCLLALVSAVTAQTCFDSTCGAVITPLYRTYSADNDDHFYTNDASELVFVPNTASTYTPQGVAAGVFATQQGASVPLFRMFSVNPWDHFYTTDEQEVEEFGLIGYNLEGIAAYVYGDQICGSVPLFRLVHGVNVSGPGFGSDHFYTRLERQVALATGYTDQGIAAYVPIPGVVDGNALCETVPEN</sequence>
<evidence type="ECO:0000313" key="4">
    <source>
        <dbReference type="Proteomes" id="UP000620124"/>
    </source>
</evidence>
<protein>
    <recommendedName>
        <fullName evidence="2">DUF5648 domain-containing protein</fullName>
    </recommendedName>
</protein>
<name>A0A8H6XMK3_9AGAR</name>
<accession>A0A8H6XMK3</accession>
<organism evidence="3 4">
    <name type="scientific">Mycena venus</name>
    <dbReference type="NCBI Taxonomy" id="2733690"/>
    <lineage>
        <taxon>Eukaryota</taxon>
        <taxon>Fungi</taxon>
        <taxon>Dikarya</taxon>
        <taxon>Basidiomycota</taxon>
        <taxon>Agaricomycotina</taxon>
        <taxon>Agaricomycetes</taxon>
        <taxon>Agaricomycetidae</taxon>
        <taxon>Agaricales</taxon>
        <taxon>Marasmiineae</taxon>
        <taxon>Mycenaceae</taxon>
        <taxon>Mycena</taxon>
    </lineage>
</organism>
<dbReference type="Pfam" id="PF18885">
    <property type="entry name" value="DUF5648"/>
    <property type="match status" value="1"/>
</dbReference>
<keyword evidence="4" id="KW-1185">Reference proteome</keyword>
<gene>
    <name evidence="3" type="ORF">MVEN_01746900</name>
</gene>
<evidence type="ECO:0000313" key="3">
    <source>
        <dbReference type="EMBL" id="KAF7343161.1"/>
    </source>
</evidence>
<feature type="signal peptide" evidence="1">
    <location>
        <begin position="1"/>
        <end position="21"/>
    </location>
</feature>